<evidence type="ECO:0000313" key="2">
    <source>
        <dbReference type="EMBL" id="KAK7792318.1"/>
    </source>
</evidence>
<sequence>MCGVLACGILATCCAYVARAVRYLVLHKGGQNISLVTYTPLGGQRTITIGLNQVSCEHSRHSARVQLPLKITGHWLHYVLDMRGEFTNGRLFDQTAGLKRVLQK</sequence>
<feature type="chain" id="PRO_5043001522" description="Secreted protein" evidence="1">
    <location>
        <begin position="21"/>
        <end position="104"/>
    </location>
</feature>
<comment type="caution">
    <text evidence="2">The sequence shown here is derived from an EMBL/GenBank/DDBJ whole genome shotgun (WGS) entry which is preliminary data.</text>
</comment>
<name>A0AAN9VJ50_9ORTH</name>
<feature type="signal peptide" evidence="1">
    <location>
        <begin position="1"/>
        <end position="20"/>
    </location>
</feature>
<dbReference type="InterPro" id="IPR045325">
    <property type="entry name" value="TMEM70/TMEM186/TMEM223"/>
</dbReference>
<keyword evidence="3" id="KW-1185">Reference proteome</keyword>
<dbReference type="PANTHER" id="PTHR14549">
    <property type="entry name" value="TRANSMEMBRANE PROTEIN 223"/>
    <property type="match status" value="1"/>
</dbReference>
<dbReference type="GO" id="GO:0007399">
    <property type="term" value="P:nervous system development"/>
    <property type="evidence" value="ECO:0007669"/>
    <property type="project" value="TreeGrafter"/>
</dbReference>
<evidence type="ECO:0000256" key="1">
    <source>
        <dbReference type="SAM" id="SignalP"/>
    </source>
</evidence>
<organism evidence="2 3">
    <name type="scientific">Gryllus longicercus</name>
    <dbReference type="NCBI Taxonomy" id="2509291"/>
    <lineage>
        <taxon>Eukaryota</taxon>
        <taxon>Metazoa</taxon>
        <taxon>Ecdysozoa</taxon>
        <taxon>Arthropoda</taxon>
        <taxon>Hexapoda</taxon>
        <taxon>Insecta</taxon>
        <taxon>Pterygota</taxon>
        <taxon>Neoptera</taxon>
        <taxon>Polyneoptera</taxon>
        <taxon>Orthoptera</taxon>
        <taxon>Ensifera</taxon>
        <taxon>Gryllidea</taxon>
        <taxon>Grylloidea</taxon>
        <taxon>Gryllidae</taxon>
        <taxon>Gryllinae</taxon>
        <taxon>Gryllus</taxon>
    </lineage>
</organism>
<dbReference type="GO" id="GO:0005739">
    <property type="term" value="C:mitochondrion"/>
    <property type="evidence" value="ECO:0007669"/>
    <property type="project" value="TreeGrafter"/>
</dbReference>
<gene>
    <name evidence="2" type="ORF">R5R35_007762</name>
</gene>
<protein>
    <recommendedName>
        <fullName evidence="4">Secreted protein</fullName>
    </recommendedName>
</protein>
<keyword evidence="1" id="KW-0732">Signal</keyword>
<dbReference type="AlphaFoldDB" id="A0AAN9VJ50"/>
<dbReference type="Proteomes" id="UP001378592">
    <property type="component" value="Unassembled WGS sequence"/>
</dbReference>
<accession>A0AAN9VJ50</accession>
<dbReference type="Pfam" id="PF06979">
    <property type="entry name" value="TMEM70"/>
    <property type="match status" value="1"/>
</dbReference>
<proteinExistence type="predicted"/>
<dbReference type="EMBL" id="JAZDUA010000456">
    <property type="protein sequence ID" value="KAK7792318.1"/>
    <property type="molecule type" value="Genomic_DNA"/>
</dbReference>
<dbReference type="InterPro" id="IPR026100">
    <property type="entry name" value="Tmem223"/>
</dbReference>
<reference evidence="2 3" key="1">
    <citation type="submission" date="2024-03" db="EMBL/GenBank/DDBJ databases">
        <title>The genome assembly and annotation of the cricket Gryllus longicercus Weissman &amp; Gray.</title>
        <authorList>
            <person name="Szrajer S."/>
            <person name="Gray D."/>
            <person name="Ylla G."/>
        </authorList>
    </citation>
    <scope>NUCLEOTIDE SEQUENCE [LARGE SCALE GENOMIC DNA]</scope>
    <source>
        <strain evidence="2">DAG 2021-001</strain>
        <tissue evidence="2">Whole body minus gut</tissue>
    </source>
</reference>
<dbReference type="PANTHER" id="PTHR14549:SF2">
    <property type="entry name" value="TRANSMEMBRANE PROTEIN 223"/>
    <property type="match status" value="1"/>
</dbReference>
<evidence type="ECO:0008006" key="4">
    <source>
        <dbReference type="Google" id="ProtNLM"/>
    </source>
</evidence>
<evidence type="ECO:0000313" key="3">
    <source>
        <dbReference type="Proteomes" id="UP001378592"/>
    </source>
</evidence>